<dbReference type="GO" id="GO:0016020">
    <property type="term" value="C:membrane"/>
    <property type="evidence" value="ECO:0007669"/>
    <property type="project" value="GOC"/>
</dbReference>
<feature type="binding site" evidence="18">
    <location>
        <position position="450"/>
    </location>
    <ligand>
        <name>acetyl-CoA</name>
        <dbReference type="ChEBI" id="CHEBI:57288"/>
    </ligand>
</feature>
<dbReference type="GO" id="GO:0000902">
    <property type="term" value="P:cell morphogenesis"/>
    <property type="evidence" value="ECO:0007669"/>
    <property type="project" value="UniProtKB-UniRule"/>
</dbReference>
<evidence type="ECO:0000256" key="4">
    <source>
        <dbReference type="ARBA" id="ARBA00022490"/>
    </source>
</evidence>
<feature type="binding site" evidence="18">
    <location>
        <begin position="396"/>
        <end position="397"/>
    </location>
    <ligand>
        <name>acetyl-CoA</name>
        <dbReference type="ChEBI" id="CHEBI:57288"/>
    </ligand>
</feature>
<dbReference type="EC" id="2.7.7.23" evidence="18"/>
<comment type="caution">
    <text evidence="18">Lacks conserved residue(s) required for the propagation of feature annotation.</text>
</comment>
<dbReference type="GO" id="GO:0009245">
    <property type="term" value="P:lipid A biosynthetic process"/>
    <property type="evidence" value="ECO:0007669"/>
    <property type="project" value="UniProtKB-UniRule"/>
</dbReference>
<dbReference type="CDD" id="cd03353">
    <property type="entry name" value="LbH_GlmU_C"/>
    <property type="match status" value="1"/>
</dbReference>
<comment type="function">
    <text evidence="17 18">Catalyzes the last two sequential reactions in the de novo biosynthetic pathway for UDP-N-acetylglucosamine (UDP-GlcNAc). The C-terminal domain catalyzes the transfer of acetyl group from acetyl coenzyme A to glucosamine-1-phosphate (GlcN-1-P) to produce N-acetylglucosamine-1-phosphate (GlcNAc-1-P), which is converted into UDP-GlcNAc by the transfer of uridine 5-monophosphate (from uridine 5-triphosphate), a reaction catalyzed by the N-terminal domain.</text>
</comment>
<evidence type="ECO:0000256" key="1">
    <source>
        <dbReference type="ARBA" id="ARBA00004496"/>
    </source>
</evidence>
<keyword evidence="12 18" id="KW-0511">Multifunctional enzyme</keyword>
<evidence type="ECO:0000256" key="10">
    <source>
        <dbReference type="ARBA" id="ARBA00022960"/>
    </source>
</evidence>
<evidence type="ECO:0000256" key="15">
    <source>
        <dbReference type="ARBA" id="ARBA00048247"/>
    </source>
</evidence>
<keyword evidence="9 18" id="KW-0460">Magnesium</keyword>
<dbReference type="InterPro" id="IPR025877">
    <property type="entry name" value="MobA-like_NTP_Trfase"/>
</dbReference>
<keyword evidence="4 18" id="KW-0963">Cytoplasm</keyword>
<feature type="binding site" evidence="18">
    <location>
        <begin position="13"/>
        <end position="16"/>
    </location>
    <ligand>
        <name>UDP-N-acetyl-alpha-D-glucosamine</name>
        <dbReference type="ChEBI" id="CHEBI:57705"/>
    </ligand>
</feature>
<dbReference type="Pfam" id="PF00132">
    <property type="entry name" value="Hexapep"/>
    <property type="match status" value="1"/>
</dbReference>
<dbReference type="Gene3D" id="3.90.550.10">
    <property type="entry name" value="Spore Coat Polysaccharide Biosynthesis Protein SpsA, Chain A"/>
    <property type="match status" value="1"/>
</dbReference>
<keyword evidence="6 18" id="KW-0548">Nucleotidyltransferase</keyword>
<evidence type="ECO:0000256" key="19">
    <source>
        <dbReference type="SAM" id="MobiDB-lite"/>
    </source>
</evidence>
<feature type="binding site" evidence="18">
    <location>
        <begin position="85"/>
        <end position="86"/>
    </location>
    <ligand>
        <name>UDP-N-acetyl-alpha-D-glucosamine</name>
        <dbReference type="ChEBI" id="CHEBI:57705"/>
    </ligand>
</feature>
<keyword evidence="10 18" id="KW-0133">Cell shape</keyword>
<comment type="pathway">
    <text evidence="18">Nucleotide-sugar biosynthesis; UDP-N-acetyl-alpha-D-glucosamine biosynthesis; N-acetyl-alpha-D-glucosamine 1-phosphate from alpha-D-glucosamine 6-phosphate (route II): step 2/2.</text>
</comment>
<evidence type="ECO:0000313" key="21">
    <source>
        <dbReference type="EMBL" id="MBR7827411.1"/>
    </source>
</evidence>
<dbReference type="CDD" id="cd02540">
    <property type="entry name" value="GT2_GlmU_N_bac"/>
    <property type="match status" value="1"/>
</dbReference>
<keyword evidence="13 18" id="KW-0012">Acyltransferase</keyword>
<comment type="similarity">
    <text evidence="3 18">In the N-terminal section; belongs to the N-acetylglucosamine-1-phosphate uridyltransferase family.</text>
</comment>
<keyword evidence="5 18" id="KW-0808">Transferase</keyword>
<evidence type="ECO:0000256" key="2">
    <source>
        <dbReference type="ARBA" id="ARBA00007707"/>
    </source>
</evidence>
<dbReference type="PANTHER" id="PTHR43584:SF3">
    <property type="entry name" value="BIFUNCTIONAL PROTEIN GLMU"/>
    <property type="match status" value="1"/>
</dbReference>
<comment type="catalytic activity">
    <reaction evidence="16 18">
        <text>N-acetyl-alpha-D-glucosamine 1-phosphate + UTP + H(+) = UDP-N-acetyl-alpha-D-glucosamine + diphosphate</text>
        <dbReference type="Rhea" id="RHEA:13509"/>
        <dbReference type="ChEBI" id="CHEBI:15378"/>
        <dbReference type="ChEBI" id="CHEBI:33019"/>
        <dbReference type="ChEBI" id="CHEBI:46398"/>
        <dbReference type="ChEBI" id="CHEBI:57705"/>
        <dbReference type="ChEBI" id="CHEBI:57776"/>
        <dbReference type="EC" id="2.7.7.23"/>
    </reaction>
</comment>
<dbReference type="EC" id="2.3.1.157" evidence="18"/>
<evidence type="ECO:0000256" key="11">
    <source>
        <dbReference type="ARBA" id="ARBA00022984"/>
    </source>
</evidence>
<reference evidence="21" key="1">
    <citation type="submission" date="2021-04" db="EMBL/GenBank/DDBJ databases">
        <title>Genome based classification of Actinospica acidithermotolerans sp. nov., an actinobacterium isolated from an Indonesian hot spring.</title>
        <authorList>
            <person name="Kusuma A.B."/>
            <person name="Putra K.E."/>
            <person name="Nafisah S."/>
            <person name="Loh J."/>
            <person name="Nouioui I."/>
            <person name="Goodfellow M."/>
        </authorList>
    </citation>
    <scope>NUCLEOTIDE SEQUENCE</scope>
    <source>
        <strain evidence="21">MGRD01-02</strain>
    </source>
</reference>
<protein>
    <recommendedName>
        <fullName evidence="18">Bifunctional protein GlmU</fullName>
    </recommendedName>
    <domain>
        <recommendedName>
            <fullName evidence="18">UDP-N-acetylglucosamine pyrophosphorylase</fullName>
            <ecNumber evidence="18">2.7.7.23</ecNumber>
        </recommendedName>
        <alternativeName>
            <fullName evidence="18">N-acetylglucosamine-1-phosphate uridyltransferase</fullName>
        </alternativeName>
    </domain>
    <domain>
        <recommendedName>
            <fullName evidence="18">Glucosamine-1-phosphate N-acetyltransferase</fullName>
            <ecNumber evidence="18">2.3.1.157</ecNumber>
        </recommendedName>
    </domain>
</protein>
<feature type="binding site" evidence="18">
    <location>
        <position position="80"/>
    </location>
    <ligand>
        <name>UDP-N-acetyl-alpha-D-glucosamine</name>
        <dbReference type="ChEBI" id="CHEBI:57705"/>
    </ligand>
</feature>
<comment type="pathway">
    <text evidence="18">Nucleotide-sugar biosynthesis; UDP-N-acetyl-alpha-D-glucosamine biosynthesis; UDP-N-acetyl-alpha-D-glucosamine from N-acetyl-alpha-D-glucosamine 1-phosphate: step 1/1.</text>
</comment>
<dbReference type="InterPro" id="IPR029044">
    <property type="entry name" value="Nucleotide-diphossugar_trans"/>
</dbReference>
<feature type="active site" description="Proton acceptor" evidence="18">
    <location>
        <position position="373"/>
    </location>
</feature>
<comment type="similarity">
    <text evidence="2 18">In the C-terminal section; belongs to the transferase hexapeptide repeat family.</text>
</comment>
<feature type="binding site" evidence="18">
    <location>
        <position position="180"/>
    </location>
    <ligand>
        <name>UDP-N-acetyl-alpha-D-glucosamine</name>
        <dbReference type="ChEBI" id="CHEBI:57705"/>
    </ligand>
</feature>
<feature type="binding site" evidence="18">
    <location>
        <position position="114"/>
    </location>
    <ligand>
        <name>Mg(2+)</name>
        <dbReference type="ChEBI" id="CHEBI:18420"/>
    </ligand>
</feature>
<feature type="binding site" evidence="18">
    <location>
        <position position="343"/>
    </location>
    <ligand>
        <name>UDP-N-acetyl-alpha-D-glucosamine</name>
        <dbReference type="ChEBI" id="CHEBI:57705"/>
    </ligand>
</feature>
<keyword evidence="14 18" id="KW-0961">Cell wall biogenesis/degradation</keyword>
<evidence type="ECO:0000256" key="8">
    <source>
        <dbReference type="ARBA" id="ARBA00022737"/>
    </source>
</evidence>
<comment type="pathway">
    <text evidence="18">Bacterial outer membrane biogenesis; LPS lipid A biosynthesis.</text>
</comment>
<feature type="binding site" evidence="18">
    <location>
        <position position="238"/>
    </location>
    <ligand>
        <name>UDP-N-acetyl-alpha-D-glucosamine</name>
        <dbReference type="ChEBI" id="CHEBI:57705"/>
    </ligand>
</feature>
<dbReference type="InterPro" id="IPR001451">
    <property type="entry name" value="Hexapep"/>
</dbReference>
<dbReference type="SUPFAM" id="SSF53448">
    <property type="entry name" value="Nucleotide-diphospho-sugar transferases"/>
    <property type="match status" value="1"/>
</dbReference>
<dbReference type="AlphaFoldDB" id="A0A941IL93"/>
<feature type="domain" description="MobA-like NTP transferase" evidence="20">
    <location>
        <begin position="11"/>
        <end position="141"/>
    </location>
</feature>
<evidence type="ECO:0000256" key="17">
    <source>
        <dbReference type="ARBA" id="ARBA00049628"/>
    </source>
</evidence>
<evidence type="ECO:0000313" key="22">
    <source>
        <dbReference type="Proteomes" id="UP000676325"/>
    </source>
</evidence>
<dbReference type="SUPFAM" id="SSF51161">
    <property type="entry name" value="Trimeric LpxA-like enzymes"/>
    <property type="match status" value="1"/>
</dbReference>
<evidence type="ECO:0000256" key="7">
    <source>
        <dbReference type="ARBA" id="ARBA00022723"/>
    </source>
</evidence>
<feature type="binding site" evidence="18">
    <location>
        <position position="361"/>
    </location>
    <ligand>
        <name>UDP-N-acetyl-alpha-D-glucosamine</name>
        <dbReference type="ChEBI" id="CHEBI:57705"/>
    </ligand>
</feature>
<dbReference type="EMBL" id="JAGSOH010000034">
    <property type="protein sequence ID" value="MBR7827411.1"/>
    <property type="molecule type" value="Genomic_DNA"/>
</dbReference>
<evidence type="ECO:0000256" key="14">
    <source>
        <dbReference type="ARBA" id="ARBA00023316"/>
    </source>
</evidence>
<dbReference type="GO" id="GO:0005737">
    <property type="term" value="C:cytoplasm"/>
    <property type="evidence" value="ECO:0007669"/>
    <property type="project" value="UniProtKB-SubCell"/>
</dbReference>
<evidence type="ECO:0000259" key="20">
    <source>
        <dbReference type="Pfam" id="PF12804"/>
    </source>
</evidence>
<keyword evidence="8 18" id="KW-0677">Repeat</keyword>
<comment type="catalytic activity">
    <reaction evidence="15 18">
        <text>alpha-D-glucosamine 1-phosphate + acetyl-CoA = N-acetyl-alpha-D-glucosamine 1-phosphate + CoA + H(+)</text>
        <dbReference type="Rhea" id="RHEA:13725"/>
        <dbReference type="ChEBI" id="CHEBI:15378"/>
        <dbReference type="ChEBI" id="CHEBI:57287"/>
        <dbReference type="ChEBI" id="CHEBI:57288"/>
        <dbReference type="ChEBI" id="CHEBI:57776"/>
        <dbReference type="ChEBI" id="CHEBI:58516"/>
        <dbReference type="EC" id="2.3.1.157"/>
    </reaction>
</comment>
<name>A0A941IL93_9ACTN</name>
<dbReference type="GO" id="GO:0006048">
    <property type="term" value="P:UDP-N-acetylglucosamine biosynthetic process"/>
    <property type="evidence" value="ECO:0007669"/>
    <property type="project" value="InterPro"/>
</dbReference>
<dbReference type="GO" id="GO:0071555">
    <property type="term" value="P:cell wall organization"/>
    <property type="evidence" value="ECO:0007669"/>
    <property type="project" value="UniProtKB-KW"/>
</dbReference>
<gene>
    <name evidence="18 21" type="primary">glmU</name>
    <name evidence="21" type="ORF">KDK95_13925</name>
</gene>
<dbReference type="Pfam" id="PF12804">
    <property type="entry name" value="NTP_transf_3"/>
    <property type="match status" value="1"/>
</dbReference>
<dbReference type="NCBIfam" id="TIGR01173">
    <property type="entry name" value="glmU"/>
    <property type="match status" value="1"/>
</dbReference>
<feature type="region of interest" description="Pyrophosphorylase" evidence="18">
    <location>
        <begin position="1"/>
        <end position="240"/>
    </location>
</feature>
<feature type="region of interest" description="N-acetyltransferase" evidence="18">
    <location>
        <begin position="262"/>
        <end position="486"/>
    </location>
</feature>
<keyword evidence="22" id="KW-1185">Reference proteome</keyword>
<dbReference type="PANTHER" id="PTHR43584">
    <property type="entry name" value="NUCLEOTIDYL TRANSFERASE"/>
    <property type="match status" value="1"/>
</dbReference>
<dbReference type="InterPro" id="IPR005882">
    <property type="entry name" value="Bifunctional_GlmU"/>
</dbReference>
<dbReference type="InterPro" id="IPR038009">
    <property type="entry name" value="GlmU_C_LbH"/>
</dbReference>
<dbReference type="GO" id="GO:0000287">
    <property type="term" value="F:magnesium ion binding"/>
    <property type="evidence" value="ECO:0007669"/>
    <property type="project" value="UniProtKB-UniRule"/>
</dbReference>
<feature type="binding site" evidence="18">
    <location>
        <position position="387"/>
    </location>
    <ligand>
        <name>UDP-N-acetyl-alpha-D-glucosamine</name>
        <dbReference type="ChEBI" id="CHEBI:57705"/>
    </ligand>
</feature>
<dbReference type="PROSITE" id="PS00101">
    <property type="entry name" value="HEXAPEP_TRANSFERASES"/>
    <property type="match status" value="1"/>
</dbReference>
<evidence type="ECO:0000256" key="6">
    <source>
        <dbReference type="ARBA" id="ARBA00022695"/>
    </source>
</evidence>
<comment type="cofactor">
    <cofactor evidence="18">
        <name>Mg(2+)</name>
        <dbReference type="ChEBI" id="CHEBI:18420"/>
    </cofactor>
    <text evidence="18">Binds 1 Mg(2+) ion per subunit.</text>
</comment>
<feature type="binding site" evidence="18">
    <location>
        <position position="238"/>
    </location>
    <ligand>
        <name>Mg(2+)</name>
        <dbReference type="ChEBI" id="CHEBI:18420"/>
    </ligand>
</feature>
<evidence type="ECO:0000256" key="5">
    <source>
        <dbReference type="ARBA" id="ARBA00022679"/>
    </source>
</evidence>
<dbReference type="GO" id="GO:0008360">
    <property type="term" value="P:regulation of cell shape"/>
    <property type="evidence" value="ECO:0007669"/>
    <property type="project" value="UniProtKB-KW"/>
</dbReference>
<evidence type="ECO:0000256" key="9">
    <source>
        <dbReference type="ARBA" id="ARBA00022842"/>
    </source>
</evidence>
<feature type="binding site" evidence="18">
    <location>
        <position position="27"/>
    </location>
    <ligand>
        <name>UDP-N-acetyl-alpha-D-glucosamine</name>
        <dbReference type="ChEBI" id="CHEBI:57705"/>
    </ligand>
</feature>
<dbReference type="Gene3D" id="2.160.10.10">
    <property type="entry name" value="Hexapeptide repeat proteins"/>
    <property type="match status" value="1"/>
</dbReference>
<comment type="subcellular location">
    <subcellularLocation>
        <location evidence="1 18">Cytoplasm</location>
    </subcellularLocation>
</comment>
<dbReference type="GO" id="GO:0009252">
    <property type="term" value="P:peptidoglycan biosynthetic process"/>
    <property type="evidence" value="ECO:0007669"/>
    <property type="project" value="UniProtKB-UniRule"/>
</dbReference>
<accession>A0A941IL93</accession>
<dbReference type="InterPro" id="IPR018357">
    <property type="entry name" value="Hexapep_transf_CS"/>
</dbReference>
<feature type="binding site" evidence="18">
    <location>
        <position position="376"/>
    </location>
    <ligand>
        <name>UDP-N-acetyl-alpha-D-glucosamine</name>
        <dbReference type="ChEBI" id="CHEBI:57705"/>
    </ligand>
</feature>
<dbReference type="InterPro" id="IPR050065">
    <property type="entry name" value="GlmU-like"/>
</dbReference>
<feature type="region of interest" description="Linker" evidence="18">
    <location>
        <begin position="241"/>
        <end position="261"/>
    </location>
</feature>
<organism evidence="21 22">
    <name type="scientific">Actinospica acidithermotolerans</name>
    <dbReference type="NCBI Taxonomy" id="2828514"/>
    <lineage>
        <taxon>Bacteria</taxon>
        <taxon>Bacillati</taxon>
        <taxon>Actinomycetota</taxon>
        <taxon>Actinomycetes</taxon>
        <taxon>Catenulisporales</taxon>
        <taxon>Actinospicaceae</taxon>
        <taxon>Actinospica</taxon>
    </lineage>
</organism>
<evidence type="ECO:0000256" key="12">
    <source>
        <dbReference type="ARBA" id="ARBA00023268"/>
    </source>
</evidence>
<feature type="binding site" evidence="18">
    <location>
        <position position="433"/>
    </location>
    <ligand>
        <name>acetyl-CoA</name>
        <dbReference type="ChEBI" id="CHEBI:57288"/>
    </ligand>
</feature>
<dbReference type="InterPro" id="IPR011004">
    <property type="entry name" value="Trimer_LpxA-like_sf"/>
</dbReference>
<comment type="subunit">
    <text evidence="18">Homotrimer.</text>
</comment>
<evidence type="ECO:0000256" key="13">
    <source>
        <dbReference type="ARBA" id="ARBA00023315"/>
    </source>
</evidence>
<dbReference type="HAMAP" id="MF_01631">
    <property type="entry name" value="GlmU"/>
    <property type="match status" value="1"/>
</dbReference>
<feature type="binding site" evidence="18">
    <location>
        <position position="165"/>
    </location>
    <ligand>
        <name>UDP-N-acetyl-alpha-D-glucosamine</name>
        <dbReference type="ChEBI" id="CHEBI:57705"/>
    </ligand>
</feature>
<evidence type="ECO:0000256" key="16">
    <source>
        <dbReference type="ARBA" id="ARBA00048493"/>
    </source>
</evidence>
<comment type="caution">
    <text evidence="21">The sequence shown here is derived from an EMBL/GenBank/DDBJ whole genome shotgun (WGS) entry which is preliminary data.</text>
</comment>
<feature type="region of interest" description="Disordered" evidence="19">
    <location>
        <begin position="464"/>
        <end position="486"/>
    </location>
</feature>
<feature type="binding site" evidence="18">
    <location>
        <position position="151"/>
    </location>
    <ligand>
        <name>UDP-N-acetyl-alpha-D-glucosamine</name>
        <dbReference type="ChEBI" id="CHEBI:57705"/>
    </ligand>
</feature>
<evidence type="ECO:0000256" key="18">
    <source>
        <dbReference type="HAMAP-Rule" id="MF_01631"/>
    </source>
</evidence>
<dbReference type="GO" id="GO:0003977">
    <property type="term" value="F:UDP-N-acetylglucosamine diphosphorylase activity"/>
    <property type="evidence" value="ECO:0007669"/>
    <property type="project" value="UniProtKB-UniRule"/>
</dbReference>
<feature type="binding site" evidence="18">
    <location>
        <position position="390"/>
    </location>
    <ligand>
        <name>acetyl-CoA</name>
        <dbReference type="ChEBI" id="CHEBI:57288"/>
    </ligand>
</feature>
<evidence type="ECO:0000256" key="3">
    <source>
        <dbReference type="ARBA" id="ARBA00007947"/>
    </source>
</evidence>
<sequence length="486" mass="50929">MPPELRPAAVFVLAAGQGTRMKSDTPKVLHTLCGRPLVGHVVANARGLDPRRLAVVVGHGREQVSAYLASVDPEIRAVVQEEQHGTGHATRVALEALAETDGELEGTVLVLFGDTPLLSTETMAAVLESHHRAGRAVTVLTAILDEPRGYGRIIREGDSVVAIVEQKDATPEQAAIREVNSGVFAFDAKVLRDALGRLNRDNKQGEEYLTDVLGIAAADGLTVGAHVVEDWHETLGINDRVQLAEMRGLLNRKLTEHWMREGVSIIDPATTQLDVQVTLGRDAIVHPNTQLHGSTVIAAGAEIGPNCTLTDTFVGEGARVTNATTEGAEIGPEATVGPYTYLRPGTKLARGAKAGGFVEMKNAEIGEGSKVPHLSYVGDTTIGEGCNIGAGTITANYDGVAKHRTEIGDHVFVGTNTVLIAPATLGDGAFVAAGSAISSPVGPGELAVARGRQRNIAGYIERKRPESKAAKAAAEAKAQTAGEGAE</sequence>
<dbReference type="RefSeq" id="WP_212518555.1">
    <property type="nucleotide sequence ID" value="NZ_JAGSOH010000034.1"/>
</dbReference>
<keyword evidence="7 18" id="KW-0479">Metal-binding</keyword>
<dbReference type="GO" id="GO:0019134">
    <property type="term" value="F:glucosamine-1-phosphate N-acetyltransferase activity"/>
    <property type="evidence" value="ECO:0007669"/>
    <property type="project" value="UniProtKB-UniRule"/>
</dbReference>
<keyword evidence="11 18" id="KW-0573">Peptidoglycan synthesis</keyword>
<dbReference type="NCBIfam" id="NF010932">
    <property type="entry name" value="PRK14352.1"/>
    <property type="match status" value="1"/>
</dbReference>
<feature type="compositionally biased region" description="Low complexity" evidence="19">
    <location>
        <begin position="470"/>
        <end position="486"/>
    </location>
</feature>
<dbReference type="Proteomes" id="UP000676325">
    <property type="component" value="Unassembled WGS sequence"/>
</dbReference>
<proteinExistence type="inferred from homology"/>